<dbReference type="EMBL" id="ABAX03000024">
    <property type="protein sequence ID" value="EDR96473.1"/>
    <property type="molecule type" value="Genomic_DNA"/>
</dbReference>
<name>B0MHY4_ANACD</name>
<accession>B0MHY4</accession>
<gene>
    <name evidence="1" type="ORF">ANACAC_03096</name>
</gene>
<evidence type="ECO:0000313" key="2">
    <source>
        <dbReference type="Proteomes" id="UP000004935"/>
    </source>
</evidence>
<evidence type="ECO:0000313" key="1">
    <source>
        <dbReference type="EMBL" id="EDR96473.1"/>
    </source>
</evidence>
<dbReference type="Proteomes" id="UP000004935">
    <property type="component" value="Unassembled WGS sequence"/>
</dbReference>
<keyword evidence="2" id="KW-1185">Reference proteome</keyword>
<evidence type="ECO:0008006" key="3">
    <source>
        <dbReference type="Google" id="ProtNLM"/>
    </source>
</evidence>
<sequence>MTKPFLTYNSQLYKLTNEKKLIITDREKALQILKDIGYFSLIGGYKTPFINPMTRIYQNKINLH</sequence>
<comment type="caution">
    <text evidence="1">The sequence shown here is derived from an EMBL/GenBank/DDBJ whole genome shotgun (WGS) entry which is preliminary data.</text>
</comment>
<proteinExistence type="predicted"/>
<dbReference type="AlphaFoldDB" id="B0MHY4"/>
<reference evidence="1" key="2">
    <citation type="submission" date="2013-11" db="EMBL/GenBank/DDBJ databases">
        <title>Draft genome sequence of Anaerostipes caccae (DSM 14662).</title>
        <authorList>
            <person name="Sudarsanam P."/>
            <person name="Ley R."/>
            <person name="Guruge J."/>
            <person name="Turnbaugh P.J."/>
            <person name="Mahowald M."/>
            <person name="Liep D."/>
            <person name="Gordon J."/>
        </authorList>
    </citation>
    <scope>NUCLEOTIDE SEQUENCE</scope>
    <source>
        <strain evidence="1">DSM 14662</strain>
    </source>
</reference>
<dbReference type="HOGENOM" id="CLU_2857817_0_0_9"/>
<protein>
    <recommendedName>
        <fullName evidence="3">Abi-like protein</fullName>
    </recommendedName>
</protein>
<reference evidence="1" key="1">
    <citation type="submission" date="2007-11" db="EMBL/GenBank/DDBJ databases">
        <authorList>
            <person name="Fulton L."/>
            <person name="Clifton S."/>
            <person name="Fulton B."/>
            <person name="Xu J."/>
            <person name="Minx P."/>
            <person name="Pepin K.H."/>
            <person name="Johnson M."/>
            <person name="Thiruvilangam P."/>
            <person name="Bhonagiri V."/>
            <person name="Nash W.E."/>
            <person name="Mardis E.R."/>
            <person name="Wilson R.K."/>
        </authorList>
    </citation>
    <scope>NUCLEOTIDE SEQUENCE [LARGE SCALE GENOMIC DNA]</scope>
    <source>
        <strain evidence="1">DSM 14662</strain>
    </source>
</reference>
<organism evidence="1 2">
    <name type="scientific">Anaerostipes caccae (strain DSM 14662 / CCUG 47493 / JCM 13470 / NCIMB 13811 / L1-92)</name>
    <dbReference type="NCBI Taxonomy" id="411490"/>
    <lineage>
        <taxon>Bacteria</taxon>
        <taxon>Bacillati</taxon>
        <taxon>Bacillota</taxon>
        <taxon>Clostridia</taxon>
        <taxon>Lachnospirales</taxon>
        <taxon>Lachnospiraceae</taxon>
        <taxon>Anaerostipes</taxon>
    </lineage>
</organism>